<keyword evidence="1" id="KW-1133">Transmembrane helix</keyword>
<feature type="transmembrane region" description="Helical" evidence="1">
    <location>
        <begin position="70"/>
        <end position="90"/>
    </location>
</feature>
<keyword evidence="1" id="KW-0812">Transmembrane</keyword>
<proteinExistence type="predicted"/>
<dbReference type="InterPro" id="IPR007360">
    <property type="entry name" value="SirB"/>
</dbReference>
<evidence type="ECO:0008006" key="4">
    <source>
        <dbReference type="Google" id="ProtNLM"/>
    </source>
</evidence>
<dbReference type="PIRSF" id="PIRSF005610">
    <property type="entry name" value="SirB"/>
    <property type="match status" value="1"/>
</dbReference>
<dbReference type="Pfam" id="PF04247">
    <property type="entry name" value="SirB"/>
    <property type="match status" value="1"/>
</dbReference>
<gene>
    <name evidence="2" type="ORF">E5S66_05165</name>
</gene>
<sequence>MMEFYPQVKWTHVHAVMCSGAIFALRGGAALLGARWPRHWLPKYTSYTVDTILLTSATMLFSMLPKAMFANGWLSLKLALLVVYVVLGVLAMREKRSRTQRAAFYVAALATFLFIYGIARAHHPAGWLLPLLG</sequence>
<comment type="caution">
    <text evidence="2">The sequence shown here is derived from an EMBL/GenBank/DDBJ whole genome shotgun (WGS) entry which is preliminary data.</text>
</comment>
<keyword evidence="3" id="KW-1185">Reference proteome</keyword>
<accession>A0A5R9PI44</accession>
<evidence type="ECO:0000313" key="3">
    <source>
        <dbReference type="Proteomes" id="UP000308508"/>
    </source>
</evidence>
<organism evidence="2 3">
    <name type="scientific">Thermomonas fusca</name>
    <dbReference type="NCBI Taxonomy" id="215690"/>
    <lineage>
        <taxon>Bacteria</taxon>
        <taxon>Pseudomonadati</taxon>
        <taxon>Pseudomonadota</taxon>
        <taxon>Gammaproteobacteria</taxon>
        <taxon>Lysobacterales</taxon>
        <taxon>Lysobacteraceae</taxon>
        <taxon>Thermomonas</taxon>
    </lineage>
</organism>
<reference evidence="2 3" key="1">
    <citation type="submission" date="2019-04" db="EMBL/GenBank/DDBJ databases">
        <authorList>
            <person name="Grouzdev D.S."/>
            <person name="Nazina T.N."/>
        </authorList>
    </citation>
    <scope>NUCLEOTIDE SEQUENCE [LARGE SCALE GENOMIC DNA]</scope>
    <source>
        <strain evidence="2 3">SHC 3-19</strain>
    </source>
</reference>
<dbReference type="PANTHER" id="PTHR39594">
    <property type="entry name" value="PROTEIN YCHQ"/>
    <property type="match status" value="1"/>
</dbReference>
<feature type="transmembrane region" description="Helical" evidence="1">
    <location>
        <begin position="12"/>
        <end position="32"/>
    </location>
</feature>
<evidence type="ECO:0000256" key="1">
    <source>
        <dbReference type="SAM" id="Phobius"/>
    </source>
</evidence>
<dbReference type="EMBL" id="SROY01000002">
    <property type="protein sequence ID" value="TLX22418.1"/>
    <property type="molecule type" value="Genomic_DNA"/>
</dbReference>
<protein>
    <recommendedName>
        <fullName evidence="4">Regulator SirB</fullName>
    </recommendedName>
</protein>
<feature type="transmembrane region" description="Helical" evidence="1">
    <location>
        <begin position="102"/>
        <end position="119"/>
    </location>
</feature>
<dbReference type="AlphaFoldDB" id="A0A5R9PI44"/>
<evidence type="ECO:0000313" key="2">
    <source>
        <dbReference type="EMBL" id="TLX22418.1"/>
    </source>
</evidence>
<dbReference type="PANTHER" id="PTHR39594:SF1">
    <property type="entry name" value="PROTEIN YCHQ"/>
    <property type="match status" value="1"/>
</dbReference>
<name>A0A5R9PI44_9GAMM</name>
<keyword evidence="1" id="KW-0472">Membrane</keyword>
<dbReference type="STRING" id="1123377.GCA_000423885_02757"/>
<dbReference type="Proteomes" id="UP000308508">
    <property type="component" value="Unassembled WGS sequence"/>
</dbReference>
<dbReference type="GO" id="GO:0005886">
    <property type="term" value="C:plasma membrane"/>
    <property type="evidence" value="ECO:0007669"/>
    <property type="project" value="TreeGrafter"/>
</dbReference>